<keyword evidence="2" id="KW-1185">Reference proteome</keyword>
<evidence type="ECO:0000313" key="1">
    <source>
        <dbReference type="EMBL" id="QER68282.1"/>
    </source>
</evidence>
<organism evidence="1 2">
    <name type="scientific">Paucilactobacillus nenjiangensis</name>
    <dbReference type="NCBI Taxonomy" id="1296540"/>
    <lineage>
        <taxon>Bacteria</taxon>
        <taxon>Bacillati</taxon>
        <taxon>Bacillota</taxon>
        <taxon>Bacilli</taxon>
        <taxon>Lactobacillales</taxon>
        <taxon>Lactobacillaceae</taxon>
        <taxon>Paucilactobacillus</taxon>
    </lineage>
</organism>
<proteinExistence type="predicted"/>
<dbReference type="Proteomes" id="UP000325295">
    <property type="component" value="Chromosome"/>
</dbReference>
<dbReference type="OrthoDB" id="9758243at2"/>
<accession>A0A5P1X2Z5</accession>
<name>A0A5P1X2Z5_9LACO</name>
<reference evidence="1 2" key="1">
    <citation type="submission" date="2019-09" db="EMBL/GenBank/DDBJ databases">
        <title>Complete Genome Sequence of Lactobacillus nenjiangensis SH-Y15, isolated from sauerkraut.</title>
        <authorList>
            <person name="Yang H."/>
        </authorList>
    </citation>
    <scope>NUCLEOTIDE SEQUENCE [LARGE SCALE GENOMIC DNA]</scope>
    <source>
        <strain evidence="1 2">SH-Y15</strain>
    </source>
</reference>
<dbReference type="AlphaFoldDB" id="A0A5P1X2Z5"/>
<dbReference type="EMBL" id="CP043939">
    <property type="protein sequence ID" value="QER68282.1"/>
    <property type="molecule type" value="Genomic_DNA"/>
</dbReference>
<gene>
    <name evidence="1" type="ORF">F0161_10855</name>
</gene>
<protein>
    <submittedName>
        <fullName evidence="1">Uncharacterized protein</fullName>
    </submittedName>
</protein>
<dbReference type="KEGG" id="lnn:F0161_10855"/>
<evidence type="ECO:0000313" key="2">
    <source>
        <dbReference type="Proteomes" id="UP000325295"/>
    </source>
</evidence>
<sequence length="94" mass="10948">MTVETNELNFEDQLIHYLVNIGGTKQWEYLSEIQTNDQLWANFKHILEINNPDKLTRPLSKTEFAQVEEEISNLDTPYHAGQFLYGLNGKSTFN</sequence>